<accession>A0A8J3CDQ6</accession>
<gene>
    <name evidence="1" type="ORF">GCM10012275_15240</name>
</gene>
<reference evidence="1" key="1">
    <citation type="journal article" date="2014" name="Int. J. Syst. Evol. Microbiol.">
        <title>Complete genome sequence of Corynebacterium casei LMG S-19264T (=DSM 44701T), isolated from a smear-ripened cheese.</title>
        <authorList>
            <consortium name="US DOE Joint Genome Institute (JGI-PGF)"/>
            <person name="Walter F."/>
            <person name="Albersmeier A."/>
            <person name="Kalinowski J."/>
            <person name="Ruckert C."/>
        </authorList>
    </citation>
    <scope>NUCLEOTIDE SEQUENCE</scope>
    <source>
        <strain evidence="1">CGMCC 4.5737</strain>
    </source>
</reference>
<name>A0A8J3CDQ6_9PSEU</name>
<proteinExistence type="predicted"/>
<dbReference type="EMBL" id="BMMK01000004">
    <property type="protein sequence ID" value="GGM45124.1"/>
    <property type="molecule type" value="Genomic_DNA"/>
</dbReference>
<organism evidence="1 2">
    <name type="scientific">Longimycelium tulufanense</name>
    <dbReference type="NCBI Taxonomy" id="907463"/>
    <lineage>
        <taxon>Bacteria</taxon>
        <taxon>Bacillati</taxon>
        <taxon>Actinomycetota</taxon>
        <taxon>Actinomycetes</taxon>
        <taxon>Pseudonocardiales</taxon>
        <taxon>Pseudonocardiaceae</taxon>
        <taxon>Longimycelium</taxon>
    </lineage>
</organism>
<dbReference type="RefSeq" id="WP_189055266.1">
    <property type="nucleotide sequence ID" value="NZ_BMMK01000004.1"/>
</dbReference>
<reference evidence="1" key="2">
    <citation type="submission" date="2020-09" db="EMBL/GenBank/DDBJ databases">
        <authorList>
            <person name="Sun Q."/>
            <person name="Zhou Y."/>
        </authorList>
    </citation>
    <scope>NUCLEOTIDE SEQUENCE</scope>
    <source>
        <strain evidence="1">CGMCC 4.5737</strain>
    </source>
</reference>
<dbReference type="AlphaFoldDB" id="A0A8J3CDQ6"/>
<evidence type="ECO:0000313" key="2">
    <source>
        <dbReference type="Proteomes" id="UP000637578"/>
    </source>
</evidence>
<keyword evidence="2" id="KW-1185">Reference proteome</keyword>
<comment type="caution">
    <text evidence="1">The sequence shown here is derived from an EMBL/GenBank/DDBJ whole genome shotgun (WGS) entry which is preliminary data.</text>
</comment>
<sequence length="54" mass="6267">MHENTNTTELTRKLALAEIERDSWQAIAAGYQRQWLAAEKELDELRNALRALAR</sequence>
<dbReference type="Proteomes" id="UP000637578">
    <property type="component" value="Unassembled WGS sequence"/>
</dbReference>
<evidence type="ECO:0000313" key="1">
    <source>
        <dbReference type="EMBL" id="GGM45124.1"/>
    </source>
</evidence>
<protein>
    <submittedName>
        <fullName evidence="1">Uncharacterized protein</fullName>
    </submittedName>
</protein>